<organism evidence="1 2">
    <name type="scientific">Acetobacter lovaniensis</name>
    <dbReference type="NCBI Taxonomy" id="104100"/>
    <lineage>
        <taxon>Bacteria</taxon>
        <taxon>Pseudomonadati</taxon>
        <taxon>Pseudomonadota</taxon>
        <taxon>Alphaproteobacteria</taxon>
        <taxon>Acetobacterales</taxon>
        <taxon>Acetobacteraceae</taxon>
        <taxon>Acetobacter</taxon>
    </lineage>
</organism>
<reference evidence="1 2" key="1">
    <citation type="submission" date="2020-08" db="EMBL/GenBank/DDBJ databases">
        <title>Genomic Encyclopedia of Type Strains, Phase IV (KMG-IV): sequencing the most valuable type-strain genomes for metagenomic binning, comparative biology and taxonomic classification.</title>
        <authorList>
            <person name="Goeker M."/>
        </authorList>
    </citation>
    <scope>NUCLEOTIDE SEQUENCE [LARGE SCALE GENOMIC DNA]</scope>
    <source>
        <strain evidence="1 2">DSM 4491</strain>
    </source>
</reference>
<gene>
    <name evidence="1" type="ORF">HNR55_002401</name>
</gene>
<sequence length="125" mass="13502">MDQFLKGALSAYIDTVYYPTAESVSYKAPFESNIPAESNQGPLANVVTWHKEAGTINLTVLHYSGCDYVGNFSKPGGYNITLNGRSGNSIIAKGCWLVEAPQHDQVNGTTELSFGTLSMQFVMAS</sequence>
<dbReference type="AlphaFoldDB" id="A0A841QFL5"/>
<keyword evidence="2" id="KW-1185">Reference proteome</keyword>
<dbReference type="Proteomes" id="UP000578000">
    <property type="component" value="Unassembled WGS sequence"/>
</dbReference>
<dbReference type="Pfam" id="PF10618">
    <property type="entry name" value="Tail_tube"/>
    <property type="match status" value="1"/>
</dbReference>
<proteinExistence type="predicted"/>
<comment type="caution">
    <text evidence="1">The sequence shown here is derived from an EMBL/GenBank/DDBJ whole genome shotgun (WGS) entry which is preliminary data.</text>
</comment>
<evidence type="ECO:0000313" key="1">
    <source>
        <dbReference type="EMBL" id="MBB6457799.1"/>
    </source>
</evidence>
<dbReference type="InterPro" id="IPR019596">
    <property type="entry name" value="Phage_Mu_GpM_tail_tub"/>
</dbReference>
<dbReference type="EMBL" id="JACHIE010000011">
    <property type="protein sequence ID" value="MBB6457799.1"/>
    <property type="molecule type" value="Genomic_DNA"/>
</dbReference>
<evidence type="ECO:0000313" key="2">
    <source>
        <dbReference type="Proteomes" id="UP000578000"/>
    </source>
</evidence>
<protein>
    <submittedName>
        <fullName evidence="1">Uncharacterized protein</fullName>
    </submittedName>
</protein>
<name>A0A841QFL5_9PROT</name>
<dbReference type="RefSeq" id="WP_166115645.1">
    <property type="nucleotide sequence ID" value="NZ_BAABDB010000030.1"/>
</dbReference>
<accession>A0A841QFL5</accession>